<organism evidence="3 4">
    <name type="scientific">Trypanosoma conorhini</name>
    <dbReference type="NCBI Taxonomy" id="83891"/>
    <lineage>
        <taxon>Eukaryota</taxon>
        <taxon>Discoba</taxon>
        <taxon>Euglenozoa</taxon>
        <taxon>Kinetoplastea</taxon>
        <taxon>Metakinetoplastina</taxon>
        <taxon>Trypanosomatida</taxon>
        <taxon>Trypanosomatidae</taxon>
        <taxon>Trypanosoma</taxon>
    </lineage>
</organism>
<reference evidence="3 4" key="1">
    <citation type="journal article" date="2018" name="BMC Genomics">
        <title>Genomic comparison of Trypanosoma conorhini and Trypanosoma rangeli to Trypanosoma cruzi strains of high and low virulence.</title>
        <authorList>
            <person name="Bradwell K.R."/>
            <person name="Koparde V.N."/>
            <person name="Matveyev A.V."/>
            <person name="Serrano M.G."/>
            <person name="Alves J.M."/>
            <person name="Parikh H."/>
            <person name="Huang B."/>
            <person name="Lee V."/>
            <person name="Espinosa-Alvarez O."/>
            <person name="Ortiz P.A."/>
            <person name="Costa-Martins A.G."/>
            <person name="Teixeira M.M."/>
            <person name="Buck G.A."/>
        </authorList>
    </citation>
    <scope>NUCLEOTIDE SEQUENCE [LARGE SCALE GENOMIC DNA]</scope>
    <source>
        <strain evidence="3 4">025E</strain>
    </source>
</reference>
<evidence type="ECO:0000313" key="4">
    <source>
        <dbReference type="Proteomes" id="UP000284403"/>
    </source>
</evidence>
<dbReference type="OrthoDB" id="265892at2759"/>
<dbReference type="SMART" id="SM00743">
    <property type="entry name" value="Agenet"/>
    <property type="match status" value="1"/>
</dbReference>
<protein>
    <recommendedName>
        <fullName evidence="2">Agenet domain-containing protein</fullName>
    </recommendedName>
</protein>
<feature type="region of interest" description="Disordered" evidence="1">
    <location>
        <begin position="688"/>
        <end position="711"/>
    </location>
</feature>
<gene>
    <name evidence="3" type="ORF">Tco025E_04578</name>
</gene>
<dbReference type="EMBL" id="MKKU01000237">
    <property type="protein sequence ID" value="RNF18266.1"/>
    <property type="molecule type" value="Genomic_DNA"/>
</dbReference>
<dbReference type="CDD" id="cd04508">
    <property type="entry name" value="Tudor_SF"/>
    <property type="match status" value="1"/>
</dbReference>
<dbReference type="InterPro" id="IPR014002">
    <property type="entry name" value="Agenet_dom_plant"/>
</dbReference>
<evidence type="ECO:0000256" key="1">
    <source>
        <dbReference type="SAM" id="MobiDB-lite"/>
    </source>
</evidence>
<feature type="compositionally biased region" description="Basic and acidic residues" evidence="1">
    <location>
        <begin position="82"/>
        <end position="92"/>
    </location>
</feature>
<feature type="region of interest" description="Disordered" evidence="1">
    <location>
        <begin position="82"/>
        <end position="105"/>
    </location>
</feature>
<name>A0A3R7KZR4_9TRYP</name>
<dbReference type="RefSeq" id="XP_029228427.1">
    <property type="nucleotide sequence ID" value="XM_029371488.1"/>
</dbReference>
<feature type="domain" description="Agenet" evidence="2">
    <location>
        <begin position="344"/>
        <end position="400"/>
    </location>
</feature>
<sequence length="988" mass="107572">MRRIEAGRSTVAGDGQIMSEVACSSERPTPSRRLEFSCDSAVVKGVTDARRAWEKDVTAFLVSQSHMSLARDPLLELKLDDSQEGVERRERGGVSSMPSPLAAGNPMEVLQQRSSRLHDDFKFEKRHLCTGEMPESKPPPCACASRAAEEEEEQVVSGRGVVYSDAGMFNPYNLNEGVTRMERDCSSPCLIPTPESHTLGPQGVSQATTDCAPTLVVREFSSCQGANTGPPRPCNAEEQQDAVAGDGCTGEALQESGDEGCGEGAVPPGDSAEGVLVLCERHDVVGRGEVGGKKQNWSLHLPSIQPKGKNGGDVEEDAPLFHRVPAVRRKAAAGAASTMDLSRTRYTEGMRVEGKWGCQWFGAVVTEQEKNGYVQIRWDADGSLLHVKLREIRPLQEKERKNGTKERNLVSSNSVMTATQLVEIMDNETPNKLSLKEELGPTPWDTVDLVNPSSLTLYLTPTAHSRLAGKVSALTKLKERGTLVVESPAQLEPSALAASAGERRPEPRMSFFVVADEDVEEDDGIMIAVAHAMGLSTISLRWLEELEIDVADECQQVRVPKLKDLIGQGSDARVRWRLLPLKEERFLSKKRVYLAGDDAEVAFLLQVCGATVTLQPPMDGDSPPHYVYVAPGRRARITPGISSVALLEKSWLLHRIHEFFLALPPPRRDSSSTGVVGNLLLAGPVSGVKRPREEEEERMETKPNLAEAVPSSTAVAVSGSSRVMASSSTEALPVLEGEDYYFRVPQVSKYKMDARRRNEAPVVELGRVVRIVGGGIVTMRIYEVKHRVLRQNPRTGCLENQTSVYLGLRAANVTVADLIFSIPVYVVDASQMQHVYVLESPPRSVDASAGSGVEGQKTQLMKTEDEEVSNWQCMDDKASLSVCPAGLSSGSVPLGVHTRSGNQESRVLKEIIVNGWQIRPGVDVWFHDHFSSAQMASSSSERRSKGRVQTIQCVAAGVVLVVHRKNSIEDADGSRVAVITPDMVTALA</sequence>
<dbReference type="Proteomes" id="UP000284403">
    <property type="component" value="Unassembled WGS sequence"/>
</dbReference>
<dbReference type="AlphaFoldDB" id="A0A3R7KZR4"/>
<proteinExistence type="predicted"/>
<keyword evidence="4" id="KW-1185">Reference proteome</keyword>
<dbReference type="Gene3D" id="2.30.30.140">
    <property type="match status" value="1"/>
</dbReference>
<accession>A0A3R7KZR4</accession>
<evidence type="ECO:0000313" key="3">
    <source>
        <dbReference type="EMBL" id="RNF18266.1"/>
    </source>
</evidence>
<dbReference type="GeneID" id="40318189"/>
<comment type="caution">
    <text evidence="3">The sequence shown here is derived from an EMBL/GenBank/DDBJ whole genome shotgun (WGS) entry which is preliminary data.</text>
</comment>
<evidence type="ECO:0000259" key="2">
    <source>
        <dbReference type="SMART" id="SM00743"/>
    </source>
</evidence>